<keyword evidence="4" id="KW-0378">Hydrolase</keyword>
<keyword evidence="2" id="KW-0812">Transmembrane</keyword>
<dbReference type="GO" id="GO:0016798">
    <property type="term" value="F:hydrolase activity, acting on glycosyl bonds"/>
    <property type="evidence" value="ECO:0007669"/>
    <property type="project" value="UniProtKB-KW"/>
</dbReference>
<keyword evidence="2" id="KW-1133">Transmembrane helix</keyword>
<evidence type="ECO:0000313" key="5">
    <source>
        <dbReference type="Proteomes" id="UP000676325"/>
    </source>
</evidence>
<keyword evidence="4" id="KW-0326">Glycosidase</keyword>
<reference evidence="4" key="1">
    <citation type="submission" date="2021-04" db="EMBL/GenBank/DDBJ databases">
        <title>Genome based classification of Actinospica acidithermotolerans sp. nov., an actinobacterium isolated from an Indonesian hot spring.</title>
        <authorList>
            <person name="Kusuma A.B."/>
            <person name="Putra K.E."/>
            <person name="Nafisah S."/>
            <person name="Loh J."/>
            <person name="Nouioui I."/>
            <person name="Goodfellow M."/>
        </authorList>
    </citation>
    <scope>NUCLEOTIDE SEQUENCE</scope>
    <source>
        <strain evidence="4">MGRD01-02</strain>
    </source>
</reference>
<dbReference type="EMBL" id="JAGSOH010000036">
    <property type="protein sequence ID" value="MBR7827542.1"/>
    <property type="molecule type" value="Genomic_DNA"/>
</dbReference>
<dbReference type="Pfam" id="PF09992">
    <property type="entry name" value="NAGPA"/>
    <property type="match status" value="1"/>
</dbReference>
<feature type="domain" description="Phosphodiester glycosidase" evidence="3">
    <location>
        <begin position="220"/>
        <end position="360"/>
    </location>
</feature>
<evidence type="ECO:0000256" key="1">
    <source>
        <dbReference type="SAM" id="MobiDB-lite"/>
    </source>
</evidence>
<feature type="region of interest" description="Disordered" evidence="1">
    <location>
        <begin position="1"/>
        <end position="40"/>
    </location>
</feature>
<protein>
    <submittedName>
        <fullName evidence="4">Phosphodiester glycosidase family protein</fullName>
    </submittedName>
</protein>
<dbReference type="InterPro" id="IPR018711">
    <property type="entry name" value="NAGPA"/>
</dbReference>
<gene>
    <name evidence="4" type="ORF">KDK95_14585</name>
</gene>
<proteinExistence type="predicted"/>
<evidence type="ECO:0000259" key="3">
    <source>
        <dbReference type="Pfam" id="PF09992"/>
    </source>
</evidence>
<accession>A0A941EBS5</accession>
<feature type="compositionally biased region" description="Basic residues" evidence="1">
    <location>
        <begin position="22"/>
        <end position="40"/>
    </location>
</feature>
<keyword evidence="5" id="KW-1185">Reference proteome</keyword>
<dbReference type="Proteomes" id="UP000676325">
    <property type="component" value="Unassembled WGS sequence"/>
</dbReference>
<feature type="transmembrane region" description="Helical" evidence="2">
    <location>
        <begin position="47"/>
        <end position="66"/>
    </location>
</feature>
<dbReference type="RefSeq" id="WP_212518683.1">
    <property type="nucleotide sequence ID" value="NZ_JAGSOH010000036.1"/>
</dbReference>
<dbReference type="AlphaFoldDB" id="A0A941EBS5"/>
<organism evidence="4 5">
    <name type="scientific">Actinospica acidithermotolerans</name>
    <dbReference type="NCBI Taxonomy" id="2828514"/>
    <lineage>
        <taxon>Bacteria</taxon>
        <taxon>Bacillati</taxon>
        <taxon>Actinomycetota</taxon>
        <taxon>Actinomycetes</taxon>
        <taxon>Catenulisporales</taxon>
        <taxon>Actinospicaceae</taxon>
        <taxon>Actinospica</taxon>
    </lineage>
</organism>
<name>A0A941EBS5_9ACTN</name>
<evidence type="ECO:0000256" key="2">
    <source>
        <dbReference type="SAM" id="Phobius"/>
    </source>
</evidence>
<keyword evidence="2" id="KW-0472">Membrane</keyword>
<evidence type="ECO:0000313" key="4">
    <source>
        <dbReference type="EMBL" id="MBR7827542.1"/>
    </source>
</evidence>
<comment type="caution">
    <text evidence="4">The sequence shown here is derived from an EMBL/GenBank/DDBJ whole genome shotgun (WGS) entry which is preliminary data.</text>
</comment>
<sequence length="410" mass="44488">MADGKGVTRSADRDLTVPAPRVNRRKGKSPRKAHKPMTRGRKIRRRIFRAVALVLVLVLGYVGYTIEPYLTYAGSDTVAARVAEWGRDHHLSWAVTWLENETYKAPPTGGKLSNQQVKTLQGATISPAQAARDELPANIPPLASGTVQDEGVWHPAVSDSAGVPILEWAGLRPDAEHTSELAYVAWMNQKAMTFQLHPGSQQPGGTFSTPDDIPAGSRTNLIATWNGGFKVNPNDSLSGYYQDGKTVRALVDGKASEVFYKDGSLKIGEWGRDLTMTPQVVSVRQNLSLLVDNGQVQAAGNSGSGTKWGVTVNNAFFVPRSGVGITAKGDIVYVGGQDLSVDTLAKLLKQAGAVNAMELDINADWTSYMYYTVTGTSAGDPTPTKLWDFTQPADRYYQPSSRDFVAVYKR</sequence>